<protein>
    <submittedName>
        <fullName evidence="2">Uncharacterized protein</fullName>
    </submittedName>
</protein>
<reference evidence="2" key="4">
    <citation type="submission" date="2019-03" db="UniProtKB">
        <authorList>
            <consortium name="EnsemblPlants"/>
        </authorList>
    </citation>
    <scope>IDENTIFICATION</scope>
</reference>
<feature type="compositionally biased region" description="Pro residues" evidence="1">
    <location>
        <begin position="80"/>
        <end position="93"/>
    </location>
</feature>
<evidence type="ECO:0000256" key="1">
    <source>
        <dbReference type="SAM" id="MobiDB-lite"/>
    </source>
</evidence>
<reference evidence="2" key="5">
    <citation type="journal article" date="2021" name="G3 (Bethesda)">
        <title>Aegilops tauschii genome assembly Aet v5.0 features greater sequence contiguity and improved annotation.</title>
        <authorList>
            <person name="Wang L."/>
            <person name="Zhu T."/>
            <person name="Rodriguez J.C."/>
            <person name="Deal K.R."/>
            <person name="Dubcovsky J."/>
            <person name="McGuire P.E."/>
            <person name="Lux T."/>
            <person name="Spannagl M."/>
            <person name="Mayer K.F.X."/>
            <person name="Baldrich P."/>
            <person name="Meyers B.C."/>
            <person name="Huo N."/>
            <person name="Gu Y.Q."/>
            <person name="Zhou H."/>
            <person name="Devos K.M."/>
            <person name="Bennetzen J.L."/>
            <person name="Unver T."/>
            <person name="Budak H."/>
            <person name="Gulick P.J."/>
            <person name="Galiba G."/>
            <person name="Kalapos B."/>
            <person name="Nelson D.R."/>
            <person name="Li P."/>
            <person name="You F.M."/>
            <person name="Luo M.C."/>
            <person name="Dvorak J."/>
        </authorList>
    </citation>
    <scope>NUCLEOTIDE SEQUENCE [LARGE SCALE GENOMIC DNA]</scope>
    <source>
        <strain evidence="2">cv. AL8/78</strain>
    </source>
</reference>
<evidence type="ECO:0000313" key="3">
    <source>
        <dbReference type="Proteomes" id="UP000015105"/>
    </source>
</evidence>
<dbReference type="AlphaFoldDB" id="A0A453N609"/>
<organism evidence="2 3">
    <name type="scientific">Aegilops tauschii subsp. strangulata</name>
    <name type="common">Goatgrass</name>
    <dbReference type="NCBI Taxonomy" id="200361"/>
    <lineage>
        <taxon>Eukaryota</taxon>
        <taxon>Viridiplantae</taxon>
        <taxon>Streptophyta</taxon>
        <taxon>Embryophyta</taxon>
        <taxon>Tracheophyta</taxon>
        <taxon>Spermatophyta</taxon>
        <taxon>Magnoliopsida</taxon>
        <taxon>Liliopsida</taxon>
        <taxon>Poales</taxon>
        <taxon>Poaceae</taxon>
        <taxon>BOP clade</taxon>
        <taxon>Pooideae</taxon>
        <taxon>Triticodae</taxon>
        <taxon>Triticeae</taxon>
        <taxon>Triticinae</taxon>
        <taxon>Aegilops</taxon>
    </lineage>
</organism>
<accession>A0A453N609</accession>
<dbReference type="EnsemblPlants" id="AET6Gv20235000.2">
    <property type="protein sequence ID" value="AET6Gv20235000.2"/>
    <property type="gene ID" value="AET6Gv20235000"/>
</dbReference>
<keyword evidence="3" id="KW-1185">Reference proteome</keyword>
<feature type="region of interest" description="Disordered" evidence="1">
    <location>
        <begin position="70"/>
        <end position="123"/>
    </location>
</feature>
<dbReference type="Proteomes" id="UP000015105">
    <property type="component" value="Chromosome 6D"/>
</dbReference>
<reference evidence="3" key="1">
    <citation type="journal article" date="2014" name="Science">
        <title>Ancient hybridizations among the ancestral genomes of bread wheat.</title>
        <authorList>
            <consortium name="International Wheat Genome Sequencing Consortium,"/>
            <person name="Marcussen T."/>
            <person name="Sandve S.R."/>
            <person name="Heier L."/>
            <person name="Spannagl M."/>
            <person name="Pfeifer M."/>
            <person name="Jakobsen K.S."/>
            <person name="Wulff B.B."/>
            <person name="Steuernagel B."/>
            <person name="Mayer K.F."/>
            <person name="Olsen O.A."/>
        </authorList>
    </citation>
    <scope>NUCLEOTIDE SEQUENCE [LARGE SCALE GENOMIC DNA]</scope>
    <source>
        <strain evidence="3">cv. AL8/78</strain>
    </source>
</reference>
<sequence>APADVGRVSVSLAMPAAAAMRFGVGADGVLLAHQSHVWTKHDTTSVLNAVTMPARAQTPLPHELLLDAPPPTLRPRRHPWPPPTLPALSPPLPFLSNHQIERRPDPSATVAQGSRASSDAAVPVRQGPARRCFYSAMAMELPPNPRSWTGRGRLLFESLVSSLPIHPSHTPFYLHICRYIFRSN</sequence>
<reference evidence="2" key="3">
    <citation type="journal article" date="2017" name="Nature">
        <title>Genome sequence of the progenitor of the wheat D genome Aegilops tauschii.</title>
        <authorList>
            <person name="Luo M.C."/>
            <person name="Gu Y.Q."/>
            <person name="Puiu D."/>
            <person name="Wang H."/>
            <person name="Twardziok S.O."/>
            <person name="Deal K.R."/>
            <person name="Huo N."/>
            <person name="Zhu T."/>
            <person name="Wang L."/>
            <person name="Wang Y."/>
            <person name="McGuire P.E."/>
            <person name="Liu S."/>
            <person name="Long H."/>
            <person name="Ramasamy R.K."/>
            <person name="Rodriguez J.C."/>
            <person name="Van S.L."/>
            <person name="Yuan L."/>
            <person name="Wang Z."/>
            <person name="Xia Z."/>
            <person name="Xiao L."/>
            <person name="Anderson O.D."/>
            <person name="Ouyang S."/>
            <person name="Liang Y."/>
            <person name="Zimin A.V."/>
            <person name="Pertea G."/>
            <person name="Qi P."/>
            <person name="Bennetzen J.L."/>
            <person name="Dai X."/>
            <person name="Dawson M.W."/>
            <person name="Muller H.G."/>
            <person name="Kugler K."/>
            <person name="Rivarola-Duarte L."/>
            <person name="Spannagl M."/>
            <person name="Mayer K.F.X."/>
            <person name="Lu F.H."/>
            <person name="Bevan M.W."/>
            <person name="Leroy P."/>
            <person name="Li P."/>
            <person name="You F.M."/>
            <person name="Sun Q."/>
            <person name="Liu Z."/>
            <person name="Lyons E."/>
            <person name="Wicker T."/>
            <person name="Salzberg S.L."/>
            <person name="Devos K.M."/>
            <person name="Dvorak J."/>
        </authorList>
    </citation>
    <scope>NUCLEOTIDE SEQUENCE [LARGE SCALE GENOMIC DNA]</scope>
    <source>
        <strain evidence="2">cv. AL8/78</strain>
    </source>
</reference>
<evidence type="ECO:0000313" key="2">
    <source>
        <dbReference type="EnsemblPlants" id="AET6Gv20235000.2"/>
    </source>
</evidence>
<name>A0A453N609_AEGTS</name>
<dbReference type="Gramene" id="AET6Gv20235000.2">
    <property type="protein sequence ID" value="AET6Gv20235000.2"/>
    <property type="gene ID" value="AET6Gv20235000"/>
</dbReference>
<reference evidence="3" key="2">
    <citation type="journal article" date="2017" name="Nat. Plants">
        <title>The Aegilops tauschii genome reveals multiple impacts of transposons.</title>
        <authorList>
            <person name="Zhao G."/>
            <person name="Zou C."/>
            <person name="Li K."/>
            <person name="Wang K."/>
            <person name="Li T."/>
            <person name="Gao L."/>
            <person name="Zhang X."/>
            <person name="Wang H."/>
            <person name="Yang Z."/>
            <person name="Liu X."/>
            <person name="Jiang W."/>
            <person name="Mao L."/>
            <person name="Kong X."/>
            <person name="Jiao Y."/>
            <person name="Jia J."/>
        </authorList>
    </citation>
    <scope>NUCLEOTIDE SEQUENCE [LARGE SCALE GENOMIC DNA]</scope>
    <source>
        <strain evidence="3">cv. AL8/78</strain>
    </source>
</reference>
<proteinExistence type="predicted"/>